<name>A0A484NDB9_9ASTE</name>
<organism evidence="1 2">
    <name type="scientific">Cuscuta campestris</name>
    <dbReference type="NCBI Taxonomy" id="132261"/>
    <lineage>
        <taxon>Eukaryota</taxon>
        <taxon>Viridiplantae</taxon>
        <taxon>Streptophyta</taxon>
        <taxon>Embryophyta</taxon>
        <taxon>Tracheophyta</taxon>
        <taxon>Spermatophyta</taxon>
        <taxon>Magnoliopsida</taxon>
        <taxon>eudicotyledons</taxon>
        <taxon>Gunneridae</taxon>
        <taxon>Pentapetalae</taxon>
        <taxon>asterids</taxon>
        <taxon>lamiids</taxon>
        <taxon>Solanales</taxon>
        <taxon>Convolvulaceae</taxon>
        <taxon>Cuscuteae</taxon>
        <taxon>Cuscuta</taxon>
        <taxon>Cuscuta subgen. Grammica</taxon>
        <taxon>Cuscuta sect. Cleistogrammica</taxon>
    </lineage>
</organism>
<dbReference type="OrthoDB" id="7482721at2759"/>
<evidence type="ECO:0000313" key="1">
    <source>
        <dbReference type="EMBL" id="VFQ98883.1"/>
    </source>
</evidence>
<gene>
    <name evidence="1" type="ORF">CCAM_LOCUS40659</name>
</gene>
<proteinExistence type="predicted"/>
<dbReference type="EMBL" id="OOIL02006630">
    <property type="protein sequence ID" value="VFQ98883.1"/>
    <property type="molecule type" value="Genomic_DNA"/>
</dbReference>
<sequence>MARIGCHSIKCLIRAAESPPPQLWRCFLSPRVVTSAVRAFSAAMSPPSKAIVYDHQGPPDSVTRSYFSGYNVQLVPNYNDKFQLVLPEFVVIH</sequence>
<dbReference type="AlphaFoldDB" id="A0A484NDB9"/>
<reference evidence="1 2" key="1">
    <citation type="submission" date="2018-04" db="EMBL/GenBank/DDBJ databases">
        <authorList>
            <person name="Vogel A."/>
        </authorList>
    </citation>
    <scope>NUCLEOTIDE SEQUENCE [LARGE SCALE GENOMIC DNA]</scope>
</reference>
<keyword evidence="2" id="KW-1185">Reference proteome</keyword>
<protein>
    <submittedName>
        <fullName evidence="1">Uncharacterized protein</fullName>
    </submittedName>
</protein>
<dbReference type="Proteomes" id="UP000595140">
    <property type="component" value="Unassembled WGS sequence"/>
</dbReference>
<accession>A0A484NDB9</accession>
<evidence type="ECO:0000313" key="2">
    <source>
        <dbReference type="Proteomes" id="UP000595140"/>
    </source>
</evidence>